<organism evidence="1 2">
    <name type="scientific">Aureimonas phyllosphaerae</name>
    <dbReference type="NCBI Taxonomy" id="1166078"/>
    <lineage>
        <taxon>Bacteria</taxon>
        <taxon>Pseudomonadati</taxon>
        <taxon>Pseudomonadota</taxon>
        <taxon>Alphaproteobacteria</taxon>
        <taxon>Hyphomicrobiales</taxon>
        <taxon>Aurantimonadaceae</taxon>
        <taxon>Aureimonas</taxon>
    </lineage>
</organism>
<gene>
    <name evidence="1" type="ORF">GGR05_001274</name>
</gene>
<keyword evidence="2" id="KW-1185">Reference proteome</keyword>
<dbReference type="OrthoDB" id="7906521at2"/>
<dbReference type="Gene3D" id="3.40.50.300">
    <property type="entry name" value="P-loop containing nucleotide triphosphate hydrolases"/>
    <property type="match status" value="1"/>
</dbReference>
<dbReference type="AlphaFoldDB" id="A0A7W6FTM0"/>
<protein>
    <recommendedName>
        <fullName evidence="3">Chromosome partitioning protein</fullName>
    </recommendedName>
</protein>
<proteinExistence type="predicted"/>
<dbReference type="RefSeq" id="WP_090959829.1">
    <property type="nucleotide sequence ID" value="NZ_FOOA01000002.1"/>
</dbReference>
<evidence type="ECO:0000313" key="1">
    <source>
        <dbReference type="EMBL" id="MBB3935146.1"/>
    </source>
</evidence>
<reference evidence="1 2" key="1">
    <citation type="submission" date="2020-08" db="EMBL/GenBank/DDBJ databases">
        <title>Genomic Encyclopedia of Type Strains, Phase IV (KMG-IV): sequencing the most valuable type-strain genomes for metagenomic binning, comparative biology and taxonomic classification.</title>
        <authorList>
            <person name="Goeker M."/>
        </authorList>
    </citation>
    <scope>NUCLEOTIDE SEQUENCE [LARGE SCALE GENOMIC DNA]</scope>
    <source>
        <strain evidence="1 2">DSM 25024</strain>
    </source>
</reference>
<name>A0A7W6FTM0_9HYPH</name>
<evidence type="ECO:0008006" key="3">
    <source>
        <dbReference type="Google" id="ProtNLM"/>
    </source>
</evidence>
<dbReference type="SUPFAM" id="SSF52540">
    <property type="entry name" value="P-loop containing nucleoside triphosphate hydrolases"/>
    <property type="match status" value="1"/>
</dbReference>
<dbReference type="Proteomes" id="UP000531216">
    <property type="component" value="Unassembled WGS sequence"/>
</dbReference>
<accession>A0A7W6FTM0</accession>
<comment type="caution">
    <text evidence="1">The sequence shown here is derived from an EMBL/GenBank/DDBJ whole genome shotgun (WGS) entry which is preliminary data.</text>
</comment>
<sequence>MAVIAIGSVRSGGTSTLALTLAGAIADAGGSVLLIDAARNPDLVRWSHRPGCPDLISVARPTNDEGLRELTHLGRREGRTVVIDAGFKRDRLRAAFEIAWMSLIPVRFSPLSVAAAVETDRLIDGINRRRSGGRAFVATAITRISSRIARTLEKELCESRTVRLPAGLSLRAAFEAPFLVGGTVHSLSNSDAPGLDRARAEAESLLFELDLYGLRRPACPLAAPSLVANMDELPDERTTALASA</sequence>
<evidence type="ECO:0000313" key="2">
    <source>
        <dbReference type="Proteomes" id="UP000531216"/>
    </source>
</evidence>
<dbReference type="InterPro" id="IPR027417">
    <property type="entry name" value="P-loop_NTPase"/>
</dbReference>
<dbReference type="EMBL" id="JACIDO010000002">
    <property type="protein sequence ID" value="MBB3935146.1"/>
    <property type="molecule type" value="Genomic_DNA"/>
</dbReference>